<evidence type="ECO:0000259" key="2">
    <source>
        <dbReference type="Pfam" id="PF13145"/>
    </source>
</evidence>
<gene>
    <name evidence="3" type="ORF">ISQ63_00460</name>
</gene>
<keyword evidence="1" id="KW-0472">Membrane</keyword>
<dbReference type="Pfam" id="PF13145">
    <property type="entry name" value="Rotamase_2"/>
    <property type="match status" value="1"/>
</dbReference>
<evidence type="ECO:0000256" key="1">
    <source>
        <dbReference type="SAM" id="Phobius"/>
    </source>
</evidence>
<keyword evidence="3" id="KW-0413">Isomerase</keyword>
<dbReference type="GO" id="GO:0003755">
    <property type="term" value="F:peptidyl-prolyl cis-trans isomerase activity"/>
    <property type="evidence" value="ECO:0007669"/>
    <property type="project" value="InterPro"/>
</dbReference>
<comment type="caution">
    <text evidence="3">The sequence shown here is derived from an EMBL/GenBank/DDBJ whole genome shotgun (WGS) entry which is preliminary data.</text>
</comment>
<sequence>MIDKKYVNIALIAVFFVSLFISLNSVIFETNFQLDQAIARVGEKEISRKRFEEIIKVLDDQSNAQLTLEKKNLIRERLIDEELLIQRAIELDLVRNDSLVKGNVIQTMFQHIINSSELAEPSKAELREYFNKEKNYFSSGKRYKLKNYTFRNLRDAEMARNLLNQSNFESFLKLVEAENAIDLPSVFLTPQKIRDYLGPKVLEELPSLEKGDFSNIFETNQVPSIVICIDILLDNNPKFEEIIEQVKNKFIRDREDMLVKKYIENLRNFYEIEKYSF</sequence>
<feature type="transmembrane region" description="Helical" evidence="1">
    <location>
        <begin position="7"/>
        <end position="28"/>
    </location>
</feature>
<accession>A0A937HZK5</accession>
<evidence type="ECO:0000313" key="4">
    <source>
        <dbReference type="Proteomes" id="UP000744438"/>
    </source>
</evidence>
<reference evidence="3" key="1">
    <citation type="submission" date="2020-10" db="EMBL/GenBank/DDBJ databases">
        <title>Microbiome of the Black Sea water column analyzed by genome centric metagenomics.</title>
        <authorList>
            <person name="Cabello-Yeves P.J."/>
            <person name="Callieri C."/>
            <person name="Picazo A."/>
            <person name="Mehrshad M."/>
            <person name="Haro-Moreno J.M."/>
            <person name="Roda-Garcia J."/>
            <person name="Dzembekova N."/>
            <person name="Slabakova V."/>
            <person name="Slabakova N."/>
            <person name="Moncheva S."/>
            <person name="Rodriguez-Valera F."/>
        </authorList>
    </citation>
    <scope>NUCLEOTIDE SEQUENCE</scope>
    <source>
        <strain evidence="3">BS307-5m-G49</strain>
    </source>
</reference>
<feature type="domain" description="PpiC" evidence="2">
    <location>
        <begin position="121"/>
        <end position="242"/>
    </location>
</feature>
<dbReference type="Proteomes" id="UP000744438">
    <property type="component" value="Unassembled WGS sequence"/>
</dbReference>
<dbReference type="Gene3D" id="3.10.50.40">
    <property type="match status" value="1"/>
</dbReference>
<evidence type="ECO:0000313" key="3">
    <source>
        <dbReference type="EMBL" id="MBL6811335.1"/>
    </source>
</evidence>
<dbReference type="Gene3D" id="1.10.4030.10">
    <property type="entry name" value="Porin chaperone SurA, peptide-binding domain"/>
    <property type="match status" value="1"/>
</dbReference>
<keyword evidence="1" id="KW-1133">Transmembrane helix</keyword>
<dbReference type="InterPro" id="IPR046357">
    <property type="entry name" value="PPIase_dom_sf"/>
</dbReference>
<name>A0A937HZK5_9GAMM</name>
<dbReference type="EMBL" id="JADHQC010000001">
    <property type="protein sequence ID" value="MBL6811335.1"/>
    <property type="molecule type" value="Genomic_DNA"/>
</dbReference>
<dbReference type="InterPro" id="IPR000297">
    <property type="entry name" value="PPIase_PpiC"/>
</dbReference>
<dbReference type="SUPFAM" id="SSF109998">
    <property type="entry name" value="Triger factor/SurA peptide-binding domain-like"/>
    <property type="match status" value="1"/>
</dbReference>
<proteinExistence type="predicted"/>
<dbReference type="InterPro" id="IPR027304">
    <property type="entry name" value="Trigger_fact/SurA_dom_sf"/>
</dbReference>
<organism evidence="3 4">
    <name type="scientific">SAR86 cluster bacterium</name>
    <dbReference type="NCBI Taxonomy" id="2030880"/>
    <lineage>
        <taxon>Bacteria</taxon>
        <taxon>Pseudomonadati</taxon>
        <taxon>Pseudomonadota</taxon>
        <taxon>Gammaproteobacteria</taxon>
        <taxon>SAR86 cluster</taxon>
    </lineage>
</organism>
<keyword evidence="1" id="KW-0812">Transmembrane</keyword>
<dbReference type="AlphaFoldDB" id="A0A937HZK5"/>
<protein>
    <submittedName>
        <fullName evidence="3">Peptidyl-prolyl cis-trans isomerase</fullName>
    </submittedName>
</protein>